<accession>A0ACC1KYS3</accession>
<sequence>MRLTPRPLSLMAAALAAGTASGRPAGALLRREGSLNESQTVSDPASEWRTYACMAPFTATDNTTLLMLYGGTSSSGSSGGADPLSAATKGSGALQVFDVNSAKWYAPATANAPESIPVLPGCAAAAGSFLVYDPHYGQRDPPAAAAVSLLDGVHWSWSAPTAQGQLPVTRFGAAFAYVADKQTLYMHGGIALSDDANTADSQSGTVNNLDMFSPRDLAWAYASNGPARRYHTLCYMSAIQAAVMFGGADDNVPSYNDVKLLHTATNTWSYPPQIDGDAPAARVLHSAVCSEDSMYVFGGQHSTGDAPSDSAVWVLKADNASSLAWSRAPISSGAQGAGPTARAGHSAAIHNGSMYVFGGAGPSGQDSTMYRLDLRSWEWQQTGNSGSSGGEQDGKSRTAVIIAATVSSVLGIVVVGIAATVVYRVVRRRHGGPFLRRARSDTDDSLASTDLGGGMAAADPRDKDPAADRRDSMPHDAGSSTSADAYRH</sequence>
<name>A0ACC1KYS3_9FUNG</name>
<protein>
    <submittedName>
        <fullName evidence="1">Uncharacterized protein</fullName>
    </submittedName>
</protein>
<evidence type="ECO:0000313" key="2">
    <source>
        <dbReference type="Proteomes" id="UP001140087"/>
    </source>
</evidence>
<dbReference type="EMBL" id="JANBUN010001566">
    <property type="protein sequence ID" value="KAJ2797584.1"/>
    <property type="molecule type" value="Genomic_DNA"/>
</dbReference>
<feature type="non-terminal residue" evidence="1">
    <location>
        <position position="488"/>
    </location>
</feature>
<comment type="caution">
    <text evidence="1">The sequence shown here is derived from an EMBL/GenBank/DDBJ whole genome shotgun (WGS) entry which is preliminary data.</text>
</comment>
<dbReference type="Proteomes" id="UP001140087">
    <property type="component" value="Unassembled WGS sequence"/>
</dbReference>
<proteinExistence type="predicted"/>
<gene>
    <name evidence="1" type="ORF">H4R21_004263</name>
</gene>
<evidence type="ECO:0000313" key="1">
    <source>
        <dbReference type="EMBL" id="KAJ2797584.1"/>
    </source>
</evidence>
<organism evidence="1 2">
    <name type="scientific">Coemansia helicoidea</name>
    <dbReference type="NCBI Taxonomy" id="1286919"/>
    <lineage>
        <taxon>Eukaryota</taxon>
        <taxon>Fungi</taxon>
        <taxon>Fungi incertae sedis</taxon>
        <taxon>Zoopagomycota</taxon>
        <taxon>Kickxellomycotina</taxon>
        <taxon>Kickxellomycetes</taxon>
        <taxon>Kickxellales</taxon>
        <taxon>Kickxellaceae</taxon>
        <taxon>Coemansia</taxon>
    </lineage>
</organism>
<keyword evidence="2" id="KW-1185">Reference proteome</keyword>
<reference evidence="1" key="1">
    <citation type="submission" date="2022-07" db="EMBL/GenBank/DDBJ databases">
        <title>Phylogenomic reconstructions and comparative analyses of Kickxellomycotina fungi.</title>
        <authorList>
            <person name="Reynolds N.K."/>
            <person name="Stajich J.E."/>
            <person name="Barry K."/>
            <person name="Grigoriev I.V."/>
            <person name="Crous P."/>
            <person name="Smith M.E."/>
        </authorList>
    </citation>
    <scope>NUCLEOTIDE SEQUENCE</scope>
    <source>
        <strain evidence="1">BCRC 34780</strain>
    </source>
</reference>